<dbReference type="EMBL" id="ACPB03026141">
    <property type="status" value="NOT_ANNOTATED_CDS"/>
    <property type="molecule type" value="Genomic_DNA"/>
</dbReference>
<sequence length="378" mass="43061">MNFFGIIIDLILIVQISQSCELIVNTTCGSLIGREFKSRNGRTVAAFNGIPFAKPPLNELRFQYPQPPEPWVGVREAYNFGSVCVQIPYDFPEINSTEYGKEDCLYLSVYSPNLKPTNLLPVLVYIHGGPFYLGSGEVDKSPEYFLDYDLVVVMPNYRLGVLGFLTLEDDIMPGNLGLKDQVMALKWVQDNIANFGGDSNQITLIGDFAGAASISLHMYSPMSRGDPLTVFLPICDRNAANPFLPFNPHNAEPTPVPWIVGLPRFIDFLRTGLFVREPETLIEYNQQFDQIAPISLYYDNTASNPEKVTKEIREFYFDNQPITMELFENLLDMYSDRLFFWPAVEALKVHKGPHYFYYFDYVGEYSFQEIFAGKRVLV</sequence>
<evidence type="ECO:0000313" key="3">
    <source>
        <dbReference type="EnsemblMetazoa" id="RPRC014627-PA"/>
    </source>
</evidence>
<dbReference type="InParanoid" id="T1IEA7"/>
<evidence type="ECO:0000256" key="1">
    <source>
        <dbReference type="ARBA" id="ARBA00023180"/>
    </source>
</evidence>
<dbReference type="Proteomes" id="UP000015103">
    <property type="component" value="Unassembled WGS sequence"/>
</dbReference>
<evidence type="ECO:0000313" key="4">
    <source>
        <dbReference type="Proteomes" id="UP000015103"/>
    </source>
</evidence>
<dbReference type="Gene3D" id="3.40.50.1820">
    <property type="entry name" value="alpha/beta hydrolase"/>
    <property type="match status" value="2"/>
</dbReference>
<dbReference type="eggNOG" id="KOG1516">
    <property type="taxonomic scope" value="Eukaryota"/>
</dbReference>
<dbReference type="STRING" id="13249.T1IEA7"/>
<dbReference type="OMA" id="EMMGDIV"/>
<dbReference type="AlphaFoldDB" id="T1IEA7"/>
<proteinExistence type="predicted"/>
<dbReference type="HOGENOM" id="CLU_006586_13_2_1"/>
<keyword evidence="4" id="KW-1185">Reference proteome</keyword>
<dbReference type="InterPro" id="IPR002018">
    <property type="entry name" value="CarbesteraseB"/>
</dbReference>
<dbReference type="Pfam" id="PF00135">
    <property type="entry name" value="COesterase"/>
    <property type="match status" value="2"/>
</dbReference>
<evidence type="ECO:0000259" key="2">
    <source>
        <dbReference type="Pfam" id="PF00135"/>
    </source>
</evidence>
<dbReference type="InterPro" id="IPR019819">
    <property type="entry name" value="Carboxylesterase_B_CS"/>
</dbReference>
<dbReference type="PANTHER" id="PTHR11559">
    <property type="entry name" value="CARBOXYLESTERASE"/>
    <property type="match status" value="1"/>
</dbReference>
<feature type="domain" description="Carboxylesterase type B" evidence="2">
    <location>
        <begin position="22"/>
        <end position="225"/>
    </location>
</feature>
<feature type="domain" description="Carboxylesterase type B" evidence="2">
    <location>
        <begin position="229"/>
        <end position="368"/>
    </location>
</feature>
<protein>
    <recommendedName>
        <fullName evidence="2">Carboxylesterase type B domain-containing protein</fullName>
    </recommendedName>
</protein>
<reference evidence="3" key="1">
    <citation type="submission" date="2015-05" db="UniProtKB">
        <authorList>
            <consortium name="EnsemblMetazoa"/>
        </authorList>
    </citation>
    <scope>IDENTIFICATION</scope>
</reference>
<dbReference type="SUPFAM" id="SSF53474">
    <property type="entry name" value="alpha/beta-Hydrolases"/>
    <property type="match status" value="1"/>
</dbReference>
<accession>T1IEA7</accession>
<name>T1IEA7_RHOPR</name>
<dbReference type="InterPro" id="IPR029058">
    <property type="entry name" value="AB_hydrolase_fold"/>
</dbReference>
<dbReference type="InterPro" id="IPR050309">
    <property type="entry name" value="Type-B_Carboxylest/Lipase"/>
</dbReference>
<dbReference type="PROSITE" id="PS00941">
    <property type="entry name" value="CARBOXYLESTERASE_B_2"/>
    <property type="match status" value="1"/>
</dbReference>
<dbReference type="VEuPathDB" id="VectorBase:RPRC014627"/>
<dbReference type="EnsemblMetazoa" id="RPRC014627-RA">
    <property type="protein sequence ID" value="RPRC014627-PA"/>
    <property type="gene ID" value="RPRC014627"/>
</dbReference>
<keyword evidence="1" id="KW-0325">Glycoprotein</keyword>
<organism evidence="3 4">
    <name type="scientific">Rhodnius prolixus</name>
    <name type="common">Triatomid bug</name>
    <dbReference type="NCBI Taxonomy" id="13249"/>
    <lineage>
        <taxon>Eukaryota</taxon>
        <taxon>Metazoa</taxon>
        <taxon>Ecdysozoa</taxon>
        <taxon>Arthropoda</taxon>
        <taxon>Hexapoda</taxon>
        <taxon>Insecta</taxon>
        <taxon>Pterygota</taxon>
        <taxon>Neoptera</taxon>
        <taxon>Paraneoptera</taxon>
        <taxon>Hemiptera</taxon>
        <taxon>Heteroptera</taxon>
        <taxon>Panheteroptera</taxon>
        <taxon>Cimicomorpha</taxon>
        <taxon>Reduviidae</taxon>
        <taxon>Triatominae</taxon>
        <taxon>Rhodnius</taxon>
    </lineage>
</organism>